<keyword evidence="1" id="KW-0472">Membrane</keyword>
<name>A0A317MTZ1_9GAMM</name>
<evidence type="ECO:0000313" key="3">
    <source>
        <dbReference type="Proteomes" id="UP000246569"/>
    </source>
</evidence>
<comment type="caution">
    <text evidence="2">The sequence shown here is derived from an EMBL/GenBank/DDBJ whole genome shotgun (WGS) entry which is preliminary data.</text>
</comment>
<organism evidence="2 3">
    <name type="scientific">Plasticicumulans acidivorans</name>
    <dbReference type="NCBI Taxonomy" id="886464"/>
    <lineage>
        <taxon>Bacteria</taxon>
        <taxon>Pseudomonadati</taxon>
        <taxon>Pseudomonadota</taxon>
        <taxon>Gammaproteobacteria</taxon>
        <taxon>Candidatus Competibacteraceae</taxon>
        <taxon>Plasticicumulans</taxon>
    </lineage>
</organism>
<proteinExistence type="predicted"/>
<sequence length="148" mass="16157">MQLSNDRPLISWVLSAGFTLGGLVPAVTPLRGDAPPSLWSVLLPAGFCLISLLLTIRSMQRPCVHVVVRSDRLVCIEKRYPLRRESLRLRPEQITALRLVADVDAESSTYYSVVLQPVSGPAVVIKEGFSKSRCEAVRAQFAAAIGKA</sequence>
<keyword evidence="3" id="KW-1185">Reference proteome</keyword>
<feature type="transmembrane region" description="Helical" evidence="1">
    <location>
        <begin position="12"/>
        <end position="31"/>
    </location>
</feature>
<evidence type="ECO:0000256" key="1">
    <source>
        <dbReference type="SAM" id="Phobius"/>
    </source>
</evidence>
<dbReference type="RefSeq" id="WP_110018773.1">
    <property type="nucleotide sequence ID" value="NZ_QGTJ01000006.1"/>
</dbReference>
<reference evidence="2 3" key="1">
    <citation type="submission" date="2018-05" db="EMBL/GenBank/DDBJ databases">
        <title>Genomic Encyclopedia of Type Strains, Phase IV (KMG-IV): sequencing the most valuable type-strain genomes for metagenomic binning, comparative biology and taxonomic classification.</title>
        <authorList>
            <person name="Goeker M."/>
        </authorList>
    </citation>
    <scope>NUCLEOTIDE SEQUENCE [LARGE SCALE GENOMIC DNA]</scope>
    <source>
        <strain evidence="2 3">DSM 23606</strain>
    </source>
</reference>
<dbReference type="AlphaFoldDB" id="A0A317MTZ1"/>
<keyword evidence="1" id="KW-0812">Transmembrane</keyword>
<protein>
    <recommendedName>
        <fullName evidence="4">PH (Pleckstrin Homology) domain-containing protein</fullName>
    </recommendedName>
</protein>
<gene>
    <name evidence="2" type="ORF">C7443_106109</name>
</gene>
<feature type="transmembrane region" description="Helical" evidence="1">
    <location>
        <begin position="37"/>
        <end position="56"/>
    </location>
</feature>
<evidence type="ECO:0008006" key="4">
    <source>
        <dbReference type="Google" id="ProtNLM"/>
    </source>
</evidence>
<dbReference type="Proteomes" id="UP000246569">
    <property type="component" value="Unassembled WGS sequence"/>
</dbReference>
<keyword evidence="1" id="KW-1133">Transmembrane helix</keyword>
<accession>A0A317MTZ1</accession>
<dbReference type="EMBL" id="QGTJ01000006">
    <property type="protein sequence ID" value="PWV61095.1"/>
    <property type="molecule type" value="Genomic_DNA"/>
</dbReference>
<evidence type="ECO:0000313" key="2">
    <source>
        <dbReference type="EMBL" id="PWV61095.1"/>
    </source>
</evidence>